<protein>
    <submittedName>
        <fullName evidence="1">Uncharacterized protein</fullName>
    </submittedName>
</protein>
<keyword evidence="2" id="KW-1185">Reference proteome</keyword>
<gene>
    <name evidence="1" type="ORF">BS47DRAFT_1367318</name>
</gene>
<dbReference type="Proteomes" id="UP000886523">
    <property type="component" value="Unassembled WGS sequence"/>
</dbReference>
<reference evidence="1" key="1">
    <citation type="journal article" date="2020" name="Nat. Commun.">
        <title>Large-scale genome sequencing of mycorrhizal fungi provides insights into the early evolution of symbiotic traits.</title>
        <authorList>
            <person name="Miyauchi S."/>
            <person name="Kiss E."/>
            <person name="Kuo A."/>
            <person name="Drula E."/>
            <person name="Kohler A."/>
            <person name="Sanchez-Garcia M."/>
            <person name="Morin E."/>
            <person name="Andreopoulos B."/>
            <person name="Barry K.W."/>
            <person name="Bonito G."/>
            <person name="Buee M."/>
            <person name="Carver A."/>
            <person name="Chen C."/>
            <person name="Cichocki N."/>
            <person name="Clum A."/>
            <person name="Culley D."/>
            <person name="Crous P.W."/>
            <person name="Fauchery L."/>
            <person name="Girlanda M."/>
            <person name="Hayes R.D."/>
            <person name="Keri Z."/>
            <person name="LaButti K."/>
            <person name="Lipzen A."/>
            <person name="Lombard V."/>
            <person name="Magnuson J."/>
            <person name="Maillard F."/>
            <person name="Murat C."/>
            <person name="Nolan M."/>
            <person name="Ohm R.A."/>
            <person name="Pangilinan J."/>
            <person name="Pereira M.F."/>
            <person name="Perotto S."/>
            <person name="Peter M."/>
            <person name="Pfister S."/>
            <person name="Riley R."/>
            <person name="Sitrit Y."/>
            <person name="Stielow J.B."/>
            <person name="Szollosi G."/>
            <person name="Zifcakova L."/>
            <person name="Stursova M."/>
            <person name="Spatafora J.W."/>
            <person name="Tedersoo L."/>
            <person name="Vaario L.M."/>
            <person name="Yamada A."/>
            <person name="Yan M."/>
            <person name="Wang P."/>
            <person name="Xu J."/>
            <person name="Bruns T."/>
            <person name="Baldrian P."/>
            <person name="Vilgalys R."/>
            <person name="Dunand C."/>
            <person name="Henrissat B."/>
            <person name="Grigoriev I.V."/>
            <person name="Hibbett D."/>
            <person name="Nagy L.G."/>
            <person name="Martin F.M."/>
        </authorList>
    </citation>
    <scope>NUCLEOTIDE SEQUENCE</scope>
    <source>
        <strain evidence="1">UP504</strain>
    </source>
</reference>
<sequence>MKIISTWLDWLLYDLDVDSTDFLNWVVHDFRMGSTCYKLDPVLAHAIWQCRVILGETVQEIPLFYKATTSNNYGPRPRDLEKSNLKLAVIQAKHCLWDTSNVLASYLKEPDLARRNHAAIERICSPWGNSYNTDLGLAQLVTKEAQTLHCCGANLLKAIPGPDRIDQGTTSGLEITWTPEIVIRHELSPGVGGINPHHIEFISPPNYLLKQIQYHGFPSFKTVAYSLLLHIVYETIICPPPGLQQTT</sequence>
<dbReference type="EMBL" id="MU129108">
    <property type="protein sequence ID" value="KAF9506533.1"/>
    <property type="molecule type" value="Genomic_DNA"/>
</dbReference>
<accession>A0A9P6AIV0</accession>
<proteinExistence type="predicted"/>
<evidence type="ECO:0000313" key="1">
    <source>
        <dbReference type="EMBL" id="KAF9506533.1"/>
    </source>
</evidence>
<dbReference type="AlphaFoldDB" id="A0A9P6AIV0"/>
<name>A0A9P6AIV0_9AGAM</name>
<comment type="caution">
    <text evidence="1">The sequence shown here is derived from an EMBL/GenBank/DDBJ whole genome shotgun (WGS) entry which is preliminary data.</text>
</comment>
<evidence type="ECO:0000313" key="2">
    <source>
        <dbReference type="Proteomes" id="UP000886523"/>
    </source>
</evidence>
<organism evidence="1 2">
    <name type="scientific">Hydnum rufescens UP504</name>
    <dbReference type="NCBI Taxonomy" id="1448309"/>
    <lineage>
        <taxon>Eukaryota</taxon>
        <taxon>Fungi</taxon>
        <taxon>Dikarya</taxon>
        <taxon>Basidiomycota</taxon>
        <taxon>Agaricomycotina</taxon>
        <taxon>Agaricomycetes</taxon>
        <taxon>Cantharellales</taxon>
        <taxon>Hydnaceae</taxon>
        <taxon>Hydnum</taxon>
    </lineage>
</organism>